<dbReference type="EMBL" id="CAJJDP010000007">
    <property type="protein sequence ID" value="CAD8137021.1"/>
    <property type="molecule type" value="Genomic_DNA"/>
</dbReference>
<feature type="domain" description="Protein kinase" evidence="6">
    <location>
        <begin position="11"/>
        <end position="261"/>
    </location>
</feature>
<dbReference type="PROSITE" id="PS00018">
    <property type="entry name" value="EF_HAND_1"/>
    <property type="match status" value="1"/>
</dbReference>
<protein>
    <recommendedName>
        <fullName evidence="6">Protein kinase domain-containing protein</fullName>
    </recommendedName>
</protein>
<keyword evidence="5" id="KW-0067">ATP-binding</keyword>
<keyword evidence="1" id="KW-0723">Serine/threonine-protein kinase</keyword>
<evidence type="ECO:0000256" key="2">
    <source>
        <dbReference type="ARBA" id="ARBA00022679"/>
    </source>
</evidence>
<keyword evidence="3" id="KW-0547">Nucleotide-binding</keyword>
<dbReference type="OMA" id="QILHNQW"/>
<dbReference type="PANTHER" id="PTHR24349">
    <property type="entry name" value="SERINE/THREONINE-PROTEIN KINASE"/>
    <property type="match status" value="1"/>
</dbReference>
<reference evidence="7" key="1">
    <citation type="submission" date="2021-01" db="EMBL/GenBank/DDBJ databases">
        <authorList>
            <consortium name="Genoscope - CEA"/>
            <person name="William W."/>
        </authorList>
    </citation>
    <scope>NUCLEOTIDE SEQUENCE</scope>
</reference>
<sequence length="534" mass="63548">MGICQKKIIQTSNIKQIGPTDLETQITMIKIHHFDKNSQSYLVKDGSDQKEKIMTVVHKINDDQLKFILNITSQNIHKIEKVYQTDSYSIIFQQKPQGLSIFEYCLKQETFDELQAKQLFKQLIQTLKMLNDLKITYNLRSPNQILVTPQGNILLNGIYIKYKKEPFTLQIFNPPETEQLDVEKLNVWNCGILLYILLKGSLPNKYKYLYPYTVKEPQKQILFDPEDPTIPFLQRKLLIEMLNEQPEQRLNYNQILHNQWIIGSSTNVTPRQVINREVVQFDKYLLQCIQLDQYLKEFIETYAHLHIGHDRMLQSFSKFDLNRSKKIQRKDLNYIKQVLKNEALILSILHFSESKTTFVYEECLQQWEQNIIQQKVESLKSCFPNQEVKKSQVINYLQPRKKKYEDGLILSDNSQMITNLTKDIYQFDEFILEVEKGIKEKAKYFIKNQKVFIKSEEIQQEFNQLLNILKSDQEYQSNKIQQNGIKQIQQILGQNIMLNLVLQKEIIDHLEQFEKQDQQKRYKQLLNQMMNKLQ</sequence>
<dbReference type="PROSITE" id="PS50011">
    <property type="entry name" value="PROTEIN_KINASE_DOM"/>
    <property type="match status" value="1"/>
</dbReference>
<organism evidence="7 8">
    <name type="scientific">Paramecium octaurelia</name>
    <dbReference type="NCBI Taxonomy" id="43137"/>
    <lineage>
        <taxon>Eukaryota</taxon>
        <taxon>Sar</taxon>
        <taxon>Alveolata</taxon>
        <taxon>Ciliophora</taxon>
        <taxon>Intramacronucleata</taxon>
        <taxon>Oligohymenophorea</taxon>
        <taxon>Peniculida</taxon>
        <taxon>Parameciidae</taxon>
        <taxon>Paramecium</taxon>
    </lineage>
</organism>
<dbReference type="InterPro" id="IPR050205">
    <property type="entry name" value="CDPK_Ser/Thr_kinases"/>
</dbReference>
<dbReference type="OrthoDB" id="297711at2759"/>
<comment type="caution">
    <text evidence="7">The sequence shown here is derived from an EMBL/GenBank/DDBJ whole genome shotgun (WGS) entry which is preliminary data.</text>
</comment>
<dbReference type="InterPro" id="IPR000719">
    <property type="entry name" value="Prot_kinase_dom"/>
</dbReference>
<evidence type="ECO:0000256" key="3">
    <source>
        <dbReference type="ARBA" id="ARBA00022741"/>
    </source>
</evidence>
<accession>A0A8S1S724</accession>
<dbReference type="AlphaFoldDB" id="A0A8S1S724"/>
<dbReference type="InterPro" id="IPR018247">
    <property type="entry name" value="EF_Hand_1_Ca_BS"/>
</dbReference>
<keyword evidence="2" id="KW-0808">Transferase</keyword>
<dbReference type="Proteomes" id="UP000683925">
    <property type="component" value="Unassembled WGS sequence"/>
</dbReference>
<dbReference type="Pfam" id="PF00069">
    <property type="entry name" value="Pkinase"/>
    <property type="match status" value="1"/>
</dbReference>
<keyword evidence="8" id="KW-1185">Reference proteome</keyword>
<dbReference type="GO" id="GO:0005524">
    <property type="term" value="F:ATP binding"/>
    <property type="evidence" value="ECO:0007669"/>
    <property type="project" value="UniProtKB-KW"/>
</dbReference>
<dbReference type="SMART" id="SM00220">
    <property type="entry name" value="S_TKc"/>
    <property type="match status" value="1"/>
</dbReference>
<evidence type="ECO:0000256" key="1">
    <source>
        <dbReference type="ARBA" id="ARBA00022527"/>
    </source>
</evidence>
<name>A0A8S1S724_PAROT</name>
<evidence type="ECO:0000259" key="6">
    <source>
        <dbReference type="PROSITE" id="PS50011"/>
    </source>
</evidence>
<evidence type="ECO:0000256" key="4">
    <source>
        <dbReference type="ARBA" id="ARBA00022777"/>
    </source>
</evidence>
<proteinExistence type="predicted"/>
<keyword evidence="4" id="KW-0418">Kinase</keyword>
<evidence type="ECO:0000313" key="7">
    <source>
        <dbReference type="EMBL" id="CAD8137021.1"/>
    </source>
</evidence>
<evidence type="ECO:0000313" key="8">
    <source>
        <dbReference type="Proteomes" id="UP000683925"/>
    </source>
</evidence>
<dbReference type="GO" id="GO:0004674">
    <property type="term" value="F:protein serine/threonine kinase activity"/>
    <property type="evidence" value="ECO:0007669"/>
    <property type="project" value="UniProtKB-KW"/>
</dbReference>
<gene>
    <name evidence="7" type="ORF">POCTA_138.1.T0080149</name>
</gene>
<evidence type="ECO:0000256" key="5">
    <source>
        <dbReference type="ARBA" id="ARBA00022840"/>
    </source>
</evidence>